<reference evidence="2" key="2">
    <citation type="submission" date="2024-04" db="EMBL/GenBank/DDBJ databases">
        <authorList>
            <person name="Chen Y."/>
            <person name="Shah S."/>
            <person name="Dougan E. K."/>
            <person name="Thang M."/>
            <person name="Chan C."/>
        </authorList>
    </citation>
    <scope>NUCLEOTIDE SEQUENCE [LARGE SCALE GENOMIC DNA]</scope>
</reference>
<proteinExistence type="predicted"/>
<dbReference type="EMBL" id="CAMXCT030000843">
    <property type="protein sequence ID" value="CAL4771194.1"/>
    <property type="molecule type" value="Genomic_DNA"/>
</dbReference>
<gene>
    <name evidence="1" type="ORF">C1SCF055_LOCUS11459</name>
</gene>
<dbReference type="EMBL" id="CAMXCT020000843">
    <property type="protein sequence ID" value="CAL1137257.1"/>
    <property type="molecule type" value="Genomic_DNA"/>
</dbReference>
<reference evidence="1" key="1">
    <citation type="submission" date="2022-10" db="EMBL/GenBank/DDBJ databases">
        <authorList>
            <person name="Chen Y."/>
            <person name="Dougan E. K."/>
            <person name="Chan C."/>
            <person name="Rhodes N."/>
            <person name="Thang M."/>
        </authorList>
    </citation>
    <scope>NUCLEOTIDE SEQUENCE</scope>
</reference>
<evidence type="ECO:0000313" key="1">
    <source>
        <dbReference type="EMBL" id="CAI3983882.1"/>
    </source>
</evidence>
<organism evidence="1">
    <name type="scientific">Cladocopium goreaui</name>
    <dbReference type="NCBI Taxonomy" id="2562237"/>
    <lineage>
        <taxon>Eukaryota</taxon>
        <taxon>Sar</taxon>
        <taxon>Alveolata</taxon>
        <taxon>Dinophyceae</taxon>
        <taxon>Suessiales</taxon>
        <taxon>Symbiodiniaceae</taxon>
        <taxon>Cladocopium</taxon>
    </lineage>
</organism>
<evidence type="ECO:0000313" key="2">
    <source>
        <dbReference type="EMBL" id="CAL1137257.1"/>
    </source>
</evidence>
<dbReference type="EMBL" id="CAMXCT010000843">
    <property type="protein sequence ID" value="CAI3983882.1"/>
    <property type="molecule type" value="Genomic_DNA"/>
</dbReference>
<evidence type="ECO:0000313" key="3">
    <source>
        <dbReference type="Proteomes" id="UP001152797"/>
    </source>
</evidence>
<dbReference type="AlphaFoldDB" id="A0A9P1C1S1"/>
<name>A0A9P1C1S1_9DINO</name>
<sequence>MTRPKTSDVVEVYPGSCLLAAKASIDSAGLFAAQGDASGARSPSVLQQIPEEDNGMSLLAFSEVSPLALATYCDALANCQAVLITVQPSLGALLLCPLLREAVAALLGCGCTIRFLGETVPALL</sequence>
<protein>
    <submittedName>
        <fullName evidence="1">Uncharacterized protein</fullName>
    </submittedName>
</protein>
<accession>A0A9P1C1S1</accession>
<dbReference type="Proteomes" id="UP001152797">
    <property type="component" value="Unassembled WGS sequence"/>
</dbReference>
<keyword evidence="3" id="KW-1185">Reference proteome</keyword>
<comment type="caution">
    <text evidence="1">The sequence shown here is derived from an EMBL/GenBank/DDBJ whole genome shotgun (WGS) entry which is preliminary data.</text>
</comment>